<organism evidence="3 4">
    <name type="scientific">Intrasporangium chromatireducens Q5-1</name>
    <dbReference type="NCBI Taxonomy" id="584657"/>
    <lineage>
        <taxon>Bacteria</taxon>
        <taxon>Bacillati</taxon>
        <taxon>Actinomycetota</taxon>
        <taxon>Actinomycetes</taxon>
        <taxon>Micrococcales</taxon>
        <taxon>Intrasporangiaceae</taxon>
        <taxon>Intrasporangium</taxon>
    </lineage>
</organism>
<keyword evidence="2" id="KW-1133">Transmembrane helix</keyword>
<evidence type="ECO:0000256" key="2">
    <source>
        <dbReference type="SAM" id="Phobius"/>
    </source>
</evidence>
<gene>
    <name evidence="3" type="ORF">N864_07665</name>
</gene>
<feature type="region of interest" description="Disordered" evidence="1">
    <location>
        <begin position="127"/>
        <end position="226"/>
    </location>
</feature>
<evidence type="ECO:0000313" key="3">
    <source>
        <dbReference type="EMBL" id="EWT05046.1"/>
    </source>
</evidence>
<reference evidence="4" key="1">
    <citation type="submission" date="2013-08" db="EMBL/GenBank/DDBJ databases">
        <title>Intrasporangium oryzae NRRL B-24470.</title>
        <authorList>
            <person name="Liu H."/>
            <person name="Wang G."/>
        </authorList>
    </citation>
    <scope>NUCLEOTIDE SEQUENCE [LARGE SCALE GENOMIC DNA]</scope>
    <source>
        <strain evidence="4">Q5-1</strain>
    </source>
</reference>
<dbReference type="AlphaFoldDB" id="W9GFR3"/>
<proteinExistence type="predicted"/>
<dbReference type="Proteomes" id="UP000019494">
    <property type="component" value="Unassembled WGS sequence"/>
</dbReference>
<feature type="transmembrane region" description="Helical" evidence="2">
    <location>
        <begin position="100"/>
        <end position="122"/>
    </location>
</feature>
<feature type="transmembrane region" description="Helical" evidence="2">
    <location>
        <begin position="31"/>
        <end position="55"/>
    </location>
</feature>
<dbReference type="RefSeq" id="WP_034718727.1">
    <property type="nucleotide sequence ID" value="NZ_AWQS01000153.1"/>
</dbReference>
<dbReference type="EMBL" id="AWQS01000153">
    <property type="protein sequence ID" value="EWT05046.1"/>
    <property type="molecule type" value="Genomic_DNA"/>
</dbReference>
<keyword evidence="2" id="KW-0472">Membrane</keyword>
<evidence type="ECO:0000313" key="4">
    <source>
        <dbReference type="Proteomes" id="UP000019494"/>
    </source>
</evidence>
<evidence type="ECO:0000256" key="1">
    <source>
        <dbReference type="SAM" id="MobiDB-lite"/>
    </source>
</evidence>
<comment type="caution">
    <text evidence="3">The sequence shown here is derived from an EMBL/GenBank/DDBJ whole genome shotgun (WGS) entry which is preliminary data.</text>
</comment>
<name>W9GFR3_9MICO</name>
<feature type="compositionally biased region" description="Low complexity" evidence="1">
    <location>
        <begin position="186"/>
        <end position="214"/>
    </location>
</feature>
<accession>W9GFR3</accession>
<keyword evidence="4" id="KW-1185">Reference proteome</keyword>
<keyword evidence="2" id="KW-0812">Transmembrane</keyword>
<sequence length="226" mass="21999">MRDPDRFFGLSTAQVAGSALAAATSAVAASFLGVAGTIIGALMGSIVATIASAIYSQSLRRAAQRLRVLRPVAVGGTASTEPRVVTGPVRRERQRTWPRVAVGVVAGAALALGAISGVEGLLGHPISSSSRGGTSVGEALGGSAGSGAQRNHVRVPAPAPTQPRSVPPASVRSTPVPSATGAGERPSTSAPAGPTSSQTPAATTPAAPEATSPAPTGPAPGATPTP</sequence>
<feature type="compositionally biased region" description="Pro residues" evidence="1">
    <location>
        <begin position="215"/>
        <end position="226"/>
    </location>
</feature>
<protein>
    <submittedName>
        <fullName evidence="3">Uncharacterized protein</fullName>
    </submittedName>
</protein>